<proteinExistence type="inferred from homology"/>
<comment type="subcellular location">
    <subcellularLocation>
        <location evidence="3">Chromosome</location>
    </subcellularLocation>
    <subcellularLocation>
        <location evidence="2 17">Nucleus</location>
    </subcellularLocation>
</comment>
<feature type="compositionally biased region" description="Acidic residues" evidence="20">
    <location>
        <begin position="621"/>
        <end position="638"/>
    </location>
</feature>
<name>A0AAW1HEI5_SAPOF</name>
<dbReference type="CDD" id="cd00840">
    <property type="entry name" value="MPP_Mre11_N"/>
    <property type="match status" value="1"/>
</dbReference>
<dbReference type="InterPro" id="IPR004843">
    <property type="entry name" value="Calcineurin-like_PHP"/>
</dbReference>
<evidence type="ECO:0000256" key="14">
    <source>
        <dbReference type="ARBA" id="ARBA00023242"/>
    </source>
</evidence>
<dbReference type="SUPFAM" id="SSF56300">
    <property type="entry name" value="Metallo-dependent phosphatases"/>
    <property type="match status" value="1"/>
</dbReference>
<dbReference type="GO" id="GO:0008296">
    <property type="term" value="F:3'-5'-DNA exonuclease activity"/>
    <property type="evidence" value="ECO:0007669"/>
    <property type="project" value="InterPro"/>
</dbReference>
<evidence type="ECO:0000259" key="21">
    <source>
        <dbReference type="SMART" id="SM01347"/>
    </source>
</evidence>
<dbReference type="InterPro" id="IPR029052">
    <property type="entry name" value="Metallo-depent_PP-like"/>
</dbReference>
<feature type="region of interest" description="Disordered" evidence="20">
    <location>
        <begin position="522"/>
        <end position="723"/>
    </location>
</feature>
<feature type="active site" description="Proton donor" evidence="18">
    <location>
        <position position="128"/>
    </location>
</feature>
<dbReference type="GO" id="GO:0042138">
    <property type="term" value="P:meiotic DNA double-strand break formation"/>
    <property type="evidence" value="ECO:0007669"/>
    <property type="project" value="TreeGrafter"/>
</dbReference>
<organism evidence="22 23">
    <name type="scientific">Saponaria officinalis</name>
    <name type="common">Common soapwort</name>
    <name type="synonym">Lychnis saponaria</name>
    <dbReference type="NCBI Taxonomy" id="3572"/>
    <lineage>
        <taxon>Eukaryota</taxon>
        <taxon>Viridiplantae</taxon>
        <taxon>Streptophyta</taxon>
        <taxon>Embryophyta</taxon>
        <taxon>Tracheophyta</taxon>
        <taxon>Spermatophyta</taxon>
        <taxon>Magnoliopsida</taxon>
        <taxon>eudicotyledons</taxon>
        <taxon>Gunneridae</taxon>
        <taxon>Pentapetalae</taxon>
        <taxon>Caryophyllales</taxon>
        <taxon>Caryophyllaceae</taxon>
        <taxon>Caryophylleae</taxon>
        <taxon>Saponaria</taxon>
    </lineage>
</organism>
<evidence type="ECO:0000256" key="15">
    <source>
        <dbReference type="ARBA" id="ARBA00023254"/>
    </source>
</evidence>
<dbReference type="Gene3D" id="3.30.110.110">
    <property type="entry name" value="Mre11, capping domain"/>
    <property type="match status" value="1"/>
</dbReference>
<sequence length="723" mass="80736">MGDSTREDMNDTLRVLVATDCHLGYMEKDEIRRHDSFESFEEICSIAEKKQVDFVLLGGDLFHENKPSRSTLVRAVEILRQYCLNDRPVQFQVVSDQTLNFPNRFGHVNYEDPHFNVGLPVFTIHGNHDDPAGVDNLSAVDILSACNLANYFGKMDLGGSGVGQITVYPILIRKGTTSVALYGLGNIRDERLNRMFQTPHAVQWMRPEAQEGSEISDWFNILVLHQNRIKTNPKNAINEHFLPRFLDFVVWGHEHECLIDPQEVPGMGFHITQPGSSVATSLIDGESKPKHVLLLEIKGNQYRPTKIPLHSVRPFQYAEVVLKDVPDVDQNDQNSILEHLDKVVRNLIEKADKLATGKSEARLPLVRLKVDYSGFTTINPQRFGQKYVGKVANPQDILIFSKASRTKSRGEGKIDDSEKFRPEELNQQNIEALVAESNLKMEILPVNDLDVALHNFVNKDDKLAFHACVQHNLEETRSKLAGDSDSAKFEEEDLIVKVEQFLEERVKDSATRPKEKFTFSAHSEDLKGKGKAGLGSAVSFSDDEDSTQIVAPKSAARGRKPTSTSLGSSRDALQTGKTSTRGRGRGRGKSAAANMKQTTLDMSLGFRRSQRSASASVQSIADEEVNVDSGSNDEEEHEVQEVKDSSEDEANVGGKSRKRAAPRGRGRGSTQPSKRGRKAETSSLQRLLVGKYNEDDDDDEDDISNRLKKSQAKVTRNYGALRR</sequence>
<keyword evidence="9 17" id="KW-0227">DNA damage</keyword>
<comment type="cofactor">
    <cofactor evidence="1 17">
        <name>Mn(2+)</name>
        <dbReference type="ChEBI" id="CHEBI:29035"/>
    </cofactor>
</comment>
<keyword evidence="13 17" id="KW-0464">Manganese</keyword>
<comment type="function">
    <text evidence="17">Core component of the MRN complex, which plays a central role in double-strand break (DSB) repair, DNA recombination, maintenance of telomere integrity and meiosis. The MRN complex is involved in the repair of DNA double-strand breaks (DSBs) via homologous recombination (HR), an error-free mechanism which primarily occurs during S and G2 phases. The complex (1) mediates the end resection of damaged DNA, which generates proper single-stranded DNA, a key initial steps in HR, and is (2) required for the recruitment of other repair factors and efficient activation of ATM and ATR upon DNA damage. Within the MRN complex, MRE11 possesses both single-strand endonuclease activity and double-strand-specific 3'-5' exonuclease activity. MRE11 first endonucleolytically cleaves the 5' strand at DNA DSB ends to prevent non-homologous end joining (NHEJ) and licence HR. It then generates a single-stranded DNA gap via 3' to 5' exonucleolytic degradation, which is required for single-strand invasion and recombination.</text>
</comment>
<keyword evidence="15 17" id="KW-0469">Meiosis</keyword>
<keyword evidence="23" id="KW-1185">Reference proteome</keyword>
<protein>
    <recommendedName>
        <fullName evidence="17">Double-strand break repair protein</fullName>
    </recommendedName>
</protein>
<evidence type="ECO:0000256" key="9">
    <source>
        <dbReference type="ARBA" id="ARBA00022763"/>
    </source>
</evidence>
<feature type="compositionally biased region" description="Polar residues" evidence="20">
    <location>
        <begin position="561"/>
        <end position="572"/>
    </location>
</feature>
<accession>A0AAW1HEI5</accession>
<dbReference type="InterPro" id="IPR038487">
    <property type="entry name" value="Mre11_capping_dom"/>
</dbReference>
<evidence type="ECO:0000313" key="23">
    <source>
        <dbReference type="Proteomes" id="UP001443914"/>
    </source>
</evidence>
<dbReference type="GO" id="GO:0035861">
    <property type="term" value="C:site of double-strand break"/>
    <property type="evidence" value="ECO:0007669"/>
    <property type="project" value="TreeGrafter"/>
</dbReference>
<dbReference type="GO" id="GO:0030145">
    <property type="term" value="F:manganese ion binding"/>
    <property type="evidence" value="ECO:0007669"/>
    <property type="project" value="UniProtKB-UniRule"/>
</dbReference>
<evidence type="ECO:0000256" key="12">
    <source>
        <dbReference type="ARBA" id="ARBA00023204"/>
    </source>
</evidence>
<dbReference type="GO" id="GO:0007095">
    <property type="term" value="P:mitotic G2 DNA damage checkpoint signaling"/>
    <property type="evidence" value="ECO:0007669"/>
    <property type="project" value="TreeGrafter"/>
</dbReference>
<evidence type="ECO:0000256" key="16">
    <source>
        <dbReference type="ARBA" id="ARBA00063862"/>
    </source>
</evidence>
<evidence type="ECO:0000256" key="6">
    <source>
        <dbReference type="ARBA" id="ARBA00022722"/>
    </source>
</evidence>
<keyword evidence="10 17" id="KW-0378">Hydrolase</keyword>
<evidence type="ECO:0000256" key="4">
    <source>
        <dbReference type="ARBA" id="ARBA00009028"/>
    </source>
</evidence>
<dbReference type="EMBL" id="JBDFQZ010000012">
    <property type="protein sequence ID" value="KAK9674420.1"/>
    <property type="molecule type" value="Genomic_DNA"/>
</dbReference>
<keyword evidence="12 17" id="KW-0234">DNA repair</keyword>
<dbReference type="FunFam" id="3.30.110.110:FF:000002">
    <property type="entry name" value="Double-strand break repair protein"/>
    <property type="match status" value="1"/>
</dbReference>
<keyword evidence="14 17" id="KW-0539">Nucleus</keyword>
<dbReference type="FunFam" id="3.60.21.10:FF:000019">
    <property type="entry name" value="Double-strand break repair protein"/>
    <property type="match status" value="1"/>
</dbReference>
<evidence type="ECO:0000256" key="1">
    <source>
        <dbReference type="ARBA" id="ARBA00001936"/>
    </source>
</evidence>
<dbReference type="AlphaFoldDB" id="A0AAW1HEI5"/>
<dbReference type="Gene3D" id="3.60.21.10">
    <property type="match status" value="1"/>
</dbReference>
<dbReference type="PANTHER" id="PTHR10139:SF1">
    <property type="entry name" value="DOUBLE-STRAND BREAK REPAIR PROTEIN MRE11"/>
    <property type="match status" value="1"/>
</dbReference>
<dbReference type="InterPro" id="IPR030934">
    <property type="entry name" value="Intein_C"/>
</dbReference>
<dbReference type="GO" id="GO:0097552">
    <property type="term" value="P:mitochondrial double-strand break repair via homologous recombination"/>
    <property type="evidence" value="ECO:0007669"/>
    <property type="project" value="TreeGrafter"/>
</dbReference>
<dbReference type="PANTHER" id="PTHR10139">
    <property type="entry name" value="DOUBLE-STRAND BREAK REPAIR PROTEIN MRE11"/>
    <property type="match status" value="1"/>
</dbReference>
<dbReference type="InterPro" id="IPR003701">
    <property type="entry name" value="Mre11"/>
</dbReference>
<evidence type="ECO:0000256" key="17">
    <source>
        <dbReference type="PIRNR" id="PIRNR000882"/>
    </source>
</evidence>
<keyword evidence="6 17" id="KW-0540">Nuclease</keyword>
<feature type="domain" description="Mre11 DNA-binding" evidence="21">
    <location>
        <begin position="302"/>
        <end position="456"/>
    </location>
</feature>
<dbReference type="PROSITE" id="PS50818">
    <property type="entry name" value="INTEIN_C_TER"/>
    <property type="match status" value="1"/>
</dbReference>
<dbReference type="Proteomes" id="UP001443914">
    <property type="component" value="Unassembled WGS sequence"/>
</dbReference>
<evidence type="ECO:0000256" key="2">
    <source>
        <dbReference type="ARBA" id="ARBA00004123"/>
    </source>
</evidence>
<dbReference type="NCBIfam" id="TIGR00583">
    <property type="entry name" value="mre11"/>
    <property type="match status" value="1"/>
</dbReference>
<comment type="subunit">
    <text evidence="16">Component of the MRN complex composed of two heterodimers RAD50/MRE11 associated with a single NBS1.</text>
</comment>
<evidence type="ECO:0000256" key="7">
    <source>
        <dbReference type="ARBA" id="ARBA00022723"/>
    </source>
</evidence>
<dbReference type="SMART" id="SM01347">
    <property type="entry name" value="Mre11_DNA_bind"/>
    <property type="match status" value="1"/>
</dbReference>
<dbReference type="InterPro" id="IPR041796">
    <property type="entry name" value="Mre11_N"/>
</dbReference>
<dbReference type="GO" id="GO:0030870">
    <property type="term" value="C:Mre11 complex"/>
    <property type="evidence" value="ECO:0007669"/>
    <property type="project" value="UniProtKB-UniRule"/>
</dbReference>
<evidence type="ECO:0000256" key="20">
    <source>
        <dbReference type="SAM" id="MobiDB-lite"/>
    </source>
</evidence>
<dbReference type="Pfam" id="PF04152">
    <property type="entry name" value="Mre11_DNA_bind"/>
    <property type="match status" value="1"/>
</dbReference>
<evidence type="ECO:0000256" key="10">
    <source>
        <dbReference type="ARBA" id="ARBA00022801"/>
    </source>
</evidence>
<dbReference type="GO" id="GO:0006303">
    <property type="term" value="P:double-strand break repair via nonhomologous end joining"/>
    <property type="evidence" value="ECO:0007669"/>
    <property type="project" value="TreeGrafter"/>
</dbReference>
<feature type="compositionally biased region" description="Basic residues" evidence="20">
    <location>
        <begin position="655"/>
        <end position="666"/>
    </location>
</feature>
<gene>
    <name evidence="22" type="ORF">RND81_12G231500</name>
</gene>
<evidence type="ECO:0000256" key="13">
    <source>
        <dbReference type="ARBA" id="ARBA00023211"/>
    </source>
</evidence>
<evidence type="ECO:0000256" key="11">
    <source>
        <dbReference type="ARBA" id="ARBA00022839"/>
    </source>
</evidence>
<keyword evidence="11 17" id="KW-0269">Exonuclease</keyword>
<dbReference type="GO" id="GO:0000014">
    <property type="term" value="F:single-stranded DNA endodeoxyribonuclease activity"/>
    <property type="evidence" value="ECO:0007669"/>
    <property type="project" value="TreeGrafter"/>
</dbReference>
<dbReference type="GO" id="GO:0000723">
    <property type="term" value="P:telomere maintenance"/>
    <property type="evidence" value="ECO:0007669"/>
    <property type="project" value="TreeGrafter"/>
</dbReference>
<dbReference type="PIRSF" id="PIRSF000882">
    <property type="entry name" value="DSB_repair_MRE11"/>
    <property type="match status" value="1"/>
</dbReference>
<keyword evidence="8 17" id="KW-0255">Endonuclease</keyword>
<comment type="similarity">
    <text evidence="4 17 19">Belongs to the MRE11/RAD32 family.</text>
</comment>
<dbReference type="InterPro" id="IPR007281">
    <property type="entry name" value="Mre11_DNA-bd"/>
</dbReference>
<evidence type="ECO:0000256" key="3">
    <source>
        <dbReference type="ARBA" id="ARBA00004286"/>
    </source>
</evidence>
<dbReference type="Pfam" id="PF00149">
    <property type="entry name" value="Metallophos"/>
    <property type="match status" value="1"/>
</dbReference>
<evidence type="ECO:0000256" key="18">
    <source>
        <dbReference type="PIRSR" id="PIRSR000882-1"/>
    </source>
</evidence>
<evidence type="ECO:0000313" key="22">
    <source>
        <dbReference type="EMBL" id="KAK9674420.1"/>
    </source>
</evidence>
<evidence type="ECO:0000256" key="5">
    <source>
        <dbReference type="ARBA" id="ARBA00022454"/>
    </source>
</evidence>
<evidence type="ECO:0000256" key="19">
    <source>
        <dbReference type="RuleBase" id="RU003447"/>
    </source>
</evidence>
<reference evidence="22" key="1">
    <citation type="submission" date="2024-03" db="EMBL/GenBank/DDBJ databases">
        <title>WGS assembly of Saponaria officinalis var. Norfolk2.</title>
        <authorList>
            <person name="Jenkins J."/>
            <person name="Shu S."/>
            <person name="Grimwood J."/>
            <person name="Barry K."/>
            <person name="Goodstein D."/>
            <person name="Schmutz J."/>
            <person name="Leebens-Mack J."/>
            <person name="Osbourn A."/>
        </authorList>
    </citation>
    <scope>NUCLEOTIDE SEQUENCE [LARGE SCALE GENOMIC DNA]</scope>
    <source>
        <strain evidence="22">JIC</strain>
    </source>
</reference>
<dbReference type="GO" id="GO:0000724">
    <property type="term" value="P:double-strand break repair via homologous recombination"/>
    <property type="evidence" value="ECO:0007669"/>
    <property type="project" value="TreeGrafter"/>
</dbReference>
<comment type="caution">
    <text evidence="22">The sequence shown here is derived from an EMBL/GenBank/DDBJ whole genome shotgun (WGS) entry which is preliminary data.</text>
</comment>
<keyword evidence="7" id="KW-0479">Metal-binding</keyword>
<evidence type="ECO:0000256" key="8">
    <source>
        <dbReference type="ARBA" id="ARBA00022759"/>
    </source>
</evidence>
<keyword evidence="5" id="KW-0158">Chromosome</keyword>